<proteinExistence type="inferred from homology"/>
<protein>
    <recommendedName>
        <fullName evidence="11">Peptidase M13 C-terminal domain-containing protein</fullName>
    </recommendedName>
</protein>
<accession>A0A7S2XPZ5</accession>
<keyword evidence="5" id="KW-0378">Hydrolase</keyword>
<evidence type="ECO:0000256" key="3">
    <source>
        <dbReference type="ARBA" id="ARBA00022670"/>
    </source>
</evidence>
<dbReference type="GO" id="GO:0016485">
    <property type="term" value="P:protein processing"/>
    <property type="evidence" value="ECO:0007669"/>
    <property type="project" value="TreeGrafter"/>
</dbReference>
<dbReference type="InterPro" id="IPR000718">
    <property type="entry name" value="Peptidase_M13"/>
</dbReference>
<dbReference type="GO" id="GO:0005886">
    <property type="term" value="C:plasma membrane"/>
    <property type="evidence" value="ECO:0007669"/>
    <property type="project" value="TreeGrafter"/>
</dbReference>
<keyword evidence="4" id="KW-0479">Metal-binding</keyword>
<keyword evidence="3" id="KW-0645">Protease</keyword>
<dbReference type="InterPro" id="IPR042089">
    <property type="entry name" value="Peptidase_M13_dom_2"/>
</dbReference>
<dbReference type="GO" id="GO:0004222">
    <property type="term" value="F:metalloendopeptidase activity"/>
    <property type="evidence" value="ECO:0007669"/>
    <property type="project" value="InterPro"/>
</dbReference>
<dbReference type="Pfam" id="PF05649">
    <property type="entry name" value="Peptidase_M13_N"/>
    <property type="match status" value="1"/>
</dbReference>
<sequence length="713" mass="80491">MTKAPEPHEKCPCCKNPWARATEDMFAAMVCETCVEPDEVDTGLNKANMDESVPPSQNFFLHANGGWMATNPIPAGYPSWNTFLTLHVKSQENLKAILDELEQEGGVTENGDDEKAKVTLFYNAAMDADQIETDGITALQPLLNLCDEAAKNLSNSSELARITGKIHSEYGVNIFFGIGASADNKNSNHSLCQVAQGGLGMPDRDYYFDEDKEDKRTAYKKHVAKMLTLLQTPNESSVSDDDIPKEMLDAAEMVFGLELKLAEAHMTKTENRDPEATYNKMSIADFNEKCGGTFDFPAFFESATGKNMEELGEMNVRNEAALKCVAKLLTTEELDVTTLHHYLRWHAVNSTANYLPKAFVDEDFDYYERVLTGTEEIKPRWKRAMAFTESALGEALGQLYCARYFDESCKDRALKIVESVRQALEQRLREVDWMTSDTTREAGLLKMSRFNVKIGYPDKWIDYTPFVISGEDKFLTMVFKSRTFHHFRDVKEMNAPTDRDKWFMNPQNVNAYYHPSLNEIVFPAAILQPPFFNPNADDAVNYGSMGAVVGHEMTHGFDDKGRKFNSEGNMIDWWTEADGKEYDNRVEVMVEQANSFQVHGQSVQGKLTCGENIADLGGLRLAYRALKAQPGFDTAPLIDGYTPTERFFLAWAQCWRQNVTKDRALQLLTLDPHGPNEMRCNGPLSNIPEFLEAFDIPSDSPMFRAPESRVDIW</sequence>
<evidence type="ECO:0000256" key="5">
    <source>
        <dbReference type="ARBA" id="ARBA00022801"/>
    </source>
</evidence>
<dbReference type="Pfam" id="PF01431">
    <property type="entry name" value="Peptidase_M13"/>
    <property type="match status" value="1"/>
</dbReference>
<dbReference type="SUPFAM" id="SSF55486">
    <property type="entry name" value="Metalloproteases ('zincins'), catalytic domain"/>
    <property type="match status" value="1"/>
</dbReference>
<dbReference type="Gene3D" id="3.40.390.10">
    <property type="entry name" value="Collagenase (Catalytic Domain)"/>
    <property type="match status" value="1"/>
</dbReference>
<evidence type="ECO:0008006" key="11">
    <source>
        <dbReference type="Google" id="ProtNLM"/>
    </source>
</evidence>
<dbReference type="EMBL" id="HBHQ01010549">
    <property type="protein sequence ID" value="CAD9815280.1"/>
    <property type="molecule type" value="Transcribed_RNA"/>
</dbReference>
<evidence type="ECO:0000256" key="4">
    <source>
        <dbReference type="ARBA" id="ARBA00022723"/>
    </source>
</evidence>
<dbReference type="InterPro" id="IPR018497">
    <property type="entry name" value="Peptidase_M13_C"/>
</dbReference>
<evidence type="ECO:0000256" key="2">
    <source>
        <dbReference type="ARBA" id="ARBA00007357"/>
    </source>
</evidence>
<dbReference type="GO" id="GO:0046872">
    <property type="term" value="F:metal ion binding"/>
    <property type="evidence" value="ECO:0007669"/>
    <property type="project" value="UniProtKB-KW"/>
</dbReference>
<dbReference type="AlphaFoldDB" id="A0A7S2XPZ5"/>
<evidence type="ECO:0000256" key="7">
    <source>
        <dbReference type="ARBA" id="ARBA00023049"/>
    </source>
</evidence>
<dbReference type="PANTHER" id="PTHR11733:SF167">
    <property type="entry name" value="FI17812P1-RELATED"/>
    <property type="match status" value="1"/>
</dbReference>
<dbReference type="Gene3D" id="1.10.1380.10">
    <property type="entry name" value="Neutral endopeptidase , domain2"/>
    <property type="match status" value="1"/>
</dbReference>
<evidence type="ECO:0000256" key="1">
    <source>
        <dbReference type="ARBA" id="ARBA00001947"/>
    </source>
</evidence>
<organism evidence="10">
    <name type="scientific">Attheya septentrionalis</name>
    <dbReference type="NCBI Taxonomy" id="420275"/>
    <lineage>
        <taxon>Eukaryota</taxon>
        <taxon>Sar</taxon>
        <taxon>Stramenopiles</taxon>
        <taxon>Ochrophyta</taxon>
        <taxon>Bacillariophyta</taxon>
        <taxon>Coscinodiscophyceae</taxon>
        <taxon>Chaetocerotophycidae</taxon>
        <taxon>Chaetocerotales</taxon>
        <taxon>Attheyaceae</taxon>
        <taxon>Attheya</taxon>
    </lineage>
</organism>
<dbReference type="PRINTS" id="PR00786">
    <property type="entry name" value="NEPRILYSIN"/>
</dbReference>
<comment type="cofactor">
    <cofactor evidence="1">
        <name>Zn(2+)</name>
        <dbReference type="ChEBI" id="CHEBI:29105"/>
    </cofactor>
</comment>
<gene>
    <name evidence="10" type="ORF">ASEP1449_LOCUS7106</name>
</gene>
<evidence type="ECO:0000256" key="6">
    <source>
        <dbReference type="ARBA" id="ARBA00022833"/>
    </source>
</evidence>
<keyword evidence="6" id="KW-0862">Zinc</keyword>
<evidence type="ECO:0000259" key="8">
    <source>
        <dbReference type="Pfam" id="PF01431"/>
    </source>
</evidence>
<evidence type="ECO:0000313" key="10">
    <source>
        <dbReference type="EMBL" id="CAD9815280.1"/>
    </source>
</evidence>
<dbReference type="PROSITE" id="PS51885">
    <property type="entry name" value="NEPRILYSIN"/>
    <property type="match status" value="1"/>
</dbReference>
<feature type="domain" description="Peptidase M13 N-terminal" evidence="9">
    <location>
        <begin position="55"/>
        <end position="457"/>
    </location>
</feature>
<evidence type="ECO:0000259" key="9">
    <source>
        <dbReference type="Pfam" id="PF05649"/>
    </source>
</evidence>
<dbReference type="CDD" id="cd08662">
    <property type="entry name" value="M13"/>
    <property type="match status" value="1"/>
</dbReference>
<comment type="similarity">
    <text evidence="2">Belongs to the peptidase M13 family.</text>
</comment>
<dbReference type="InterPro" id="IPR024079">
    <property type="entry name" value="MetalloPept_cat_dom_sf"/>
</dbReference>
<keyword evidence="7" id="KW-0482">Metalloprotease</keyword>
<feature type="domain" description="Peptidase M13 C-terminal" evidence="8">
    <location>
        <begin position="510"/>
        <end position="710"/>
    </location>
</feature>
<name>A0A7S2XPZ5_9STRA</name>
<reference evidence="10" key="1">
    <citation type="submission" date="2021-01" db="EMBL/GenBank/DDBJ databases">
        <authorList>
            <person name="Corre E."/>
            <person name="Pelletier E."/>
            <person name="Niang G."/>
            <person name="Scheremetjew M."/>
            <person name="Finn R."/>
            <person name="Kale V."/>
            <person name="Holt S."/>
            <person name="Cochrane G."/>
            <person name="Meng A."/>
            <person name="Brown T."/>
            <person name="Cohen L."/>
        </authorList>
    </citation>
    <scope>NUCLEOTIDE SEQUENCE</scope>
    <source>
        <strain evidence="10">CCMP2084</strain>
    </source>
</reference>
<dbReference type="InterPro" id="IPR008753">
    <property type="entry name" value="Peptidase_M13_N"/>
</dbReference>
<dbReference type="PANTHER" id="PTHR11733">
    <property type="entry name" value="ZINC METALLOPROTEASE FAMILY M13 NEPRILYSIN-RELATED"/>
    <property type="match status" value="1"/>
</dbReference>